<name>A0A7C6EAF7_UNCW3</name>
<dbReference type="InterPro" id="IPR006674">
    <property type="entry name" value="HD_domain"/>
</dbReference>
<dbReference type="InterPro" id="IPR006675">
    <property type="entry name" value="HDIG_dom"/>
</dbReference>
<dbReference type="PANTHER" id="PTHR38659">
    <property type="entry name" value="METAL-DEPENDENT PHOSPHOHYDROLASE"/>
    <property type="match status" value="1"/>
</dbReference>
<dbReference type="Gene3D" id="1.10.3210.10">
    <property type="entry name" value="Hypothetical protein af1432"/>
    <property type="match status" value="1"/>
</dbReference>
<organism evidence="2">
    <name type="scientific">candidate division WOR-3 bacterium</name>
    <dbReference type="NCBI Taxonomy" id="2052148"/>
    <lineage>
        <taxon>Bacteria</taxon>
        <taxon>Bacteria division WOR-3</taxon>
    </lineage>
</organism>
<dbReference type="SUPFAM" id="SSF109604">
    <property type="entry name" value="HD-domain/PDEase-like"/>
    <property type="match status" value="1"/>
</dbReference>
<dbReference type="NCBIfam" id="TIGR00277">
    <property type="entry name" value="HDIG"/>
    <property type="match status" value="1"/>
</dbReference>
<evidence type="ECO:0000313" key="2">
    <source>
        <dbReference type="EMBL" id="HHS52198.1"/>
    </source>
</evidence>
<evidence type="ECO:0000259" key="1">
    <source>
        <dbReference type="Pfam" id="PF01966"/>
    </source>
</evidence>
<accession>A0A7C6EAF7</accession>
<proteinExistence type="predicted"/>
<dbReference type="PANTHER" id="PTHR38659:SF1">
    <property type="entry name" value="METAL DEPENDENT PHOSPHOHYDROLASE"/>
    <property type="match status" value="1"/>
</dbReference>
<sequence length="181" mass="20134">MDEKEGLALMESMVANKNLRKHMIATQACMRRLAQHFGEDEELWGLTGLIHDLDYDQTAQNPAQHGLLAAEMLKTKGVPEKIIYAVKAHNSHVPLQSRLDKALYAVDPLTGLIVAATLMHPTKKLANVTPEFVMRRFNEKRFAAGANREQIATCTQLGLTLEEFIKLSLEAMQGVAEKLGL</sequence>
<protein>
    <submittedName>
        <fullName evidence="2">HDIG domain-containing protein</fullName>
    </submittedName>
</protein>
<comment type="caution">
    <text evidence="2">The sequence shown here is derived from an EMBL/GenBank/DDBJ whole genome shotgun (WGS) entry which is preliminary data.</text>
</comment>
<dbReference type="EMBL" id="DTLI01000131">
    <property type="protein sequence ID" value="HHS52198.1"/>
    <property type="molecule type" value="Genomic_DNA"/>
</dbReference>
<dbReference type="AlphaFoldDB" id="A0A7C6EAF7"/>
<dbReference type="Pfam" id="PF01966">
    <property type="entry name" value="HD"/>
    <property type="match status" value="1"/>
</dbReference>
<reference evidence="2" key="1">
    <citation type="journal article" date="2020" name="mSystems">
        <title>Genome- and Community-Level Interaction Insights into Carbon Utilization and Element Cycling Functions of Hydrothermarchaeota in Hydrothermal Sediment.</title>
        <authorList>
            <person name="Zhou Z."/>
            <person name="Liu Y."/>
            <person name="Xu W."/>
            <person name="Pan J."/>
            <person name="Luo Z.H."/>
            <person name="Li M."/>
        </authorList>
    </citation>
    <scope>NUCLEOTIDE SEQUENCE [LARGE SCALE GENOMIC DNA]</scope>
    <source>
        <strain evidence="2">SpSt-876</strain>
    </source>
</reference>
<feature type="domain" description="HD" evidence="1">
    <location>
        <begin position="21"/>
        <end position="107"/>
    </location>
</feature>
<gene>
    <name evidence="2" type="ORF">ENW73_04945</name>
</gene>